<dbReference type="PANTHER" id="PTHR10277:SF9">
    <property type="entry name" value="2-ISOPROPYLMALATE SYNTHASE 1, CHLOROPLASTIC-RELATED"/>
    <property type="match status" value="1"/>
</dbReference>
<keyword evidence="7 15" id="KW-0963">Cytoplasm</keyword>
<dbReference type="InterPro" id="IPR050073">
    <property type="entry name" value="2-IPM_HCS-like"/>
</dbReference>
<feature type="binding site" evidence="15">
    <location>
        <position position="14"/>
    </location>
    <ligand>
        <name>Mn(2+)</name>
        <dbReference type="ChEBI" id="CHEBI:29035"/>
    </ligand>
</feature>
<dbReference type="GO" id="GO:0030145">
    <property type="term" value="F:manganese ion binding"/>
    <property type="evidence" value="ECO:0007669"/>
    <property type="project" value="UniProtKB-UniRule"/>
</dbReference>
<dbReference type="InterPro" id="IPR000891">
    <property type="entry name" value="PYR_CT"/>
</dbReference>
<comment type="catalytic activity">
    <reaction evidence="1 15">
        <text>3-methyl-2-oxobutanoate + acetyl-CoA + H2O = (2S)-2-isopropylmalate + CoA + H(+)</text>
        <dbReference type="Rhea" id="RHEA:21524"/>
        <dbReference type="ChEBI" id="CHEBI:1178"/>
        <dbReference type="ChEBI" id="CHEBI:11851"/>
        <dbReference type="ChEBI" id="CHEBI:15377"/>
        <dbReference type="ChEBI" id="CHEBI:15378"/>
        <dbReference type="ChEBI" id="CHEBI:57287"/>
        <dbReference type="ChEBI" id="CHEBI:57288"/>
        <dbReference type="EC" id="2.3.3.13"/>
    </reaction>
</comment>
<name>A0A662ZFM3_9GAMM</name>
<dbReference type="InterPro" id="IPR013785">
    <property type="entry name" value="Aldolase_TIM"/>
</dbReference>
<evidence type="ECO:0000256" key="1">
    <source>
        <dbReference type="ARBA" id="ARBA00000064"/>
    </source>
</evidence>
<comment type="cofactor">
    <cofactor evidence="15">
        <name>Mn(2+)</name>
        <dbReference type="ChEBI" id="CHEBI:29035"/>
    </cofactor>
</comment>
<evidence type="ECO:0000259" key="16">
    <source>
        <dbReference type="PROSITE" id="PS50991"/>
    </source>
</evidence>
<keyword evidence="9 15" id="KW-0808">Transferase</keyword>
<keyword evidence="18" id="KW-1185">Reference proteome</keyword>
<evidence type="ECO:0000256" key="2">
    <source>
        <dbReference type="ARBA" id="ARBA00004689"/>
    </source>
</evidence>
<comment type="subunit">
    <text evidence="15">Homodimer.</text>
</comment>
<evidence type="ECO:0000256" key="7">
    <source>
        <dbReference type="ARBA" id="ARBA00022490"/>
    </source>
</evidence>
<dbReference type="NCBIfam" id="TIGR00973">
    <property type="entry name" value="leuA_bact"/>
    <property type="match status" value="1"/>
</dbReference>
<evidence type="ECO:0000256" key="9">
    <source>
        <dbReference type="ARBA" id="ARBA00022679"/>
    </source>
</evidence>
<dbReference type="AlphaFoldDB" id="A0A662ZFM3"/>
<keyword evidence="12 15" id="KW-0100">Branched-chain amino acid biosynthesis</keyword>
<evidence type="ECO:0000256" key="8">
    <source>
        <dbReference type="ARBA" id="ARBA00022605"/>
    </source>
</evidence>
<proteinExistence type="inferred from homology"/>
<feature type="binding site" evidence="15">
    <location>
        <position position="202"/>
    </location>
    <ligand>
        <name>Mn(2+)</name>
        <dbReference type="ChEBI" id="CHEBI:29035"/>
    </ligand>
</feature>
<dbReference type="FunFam" id="1.10.238.260:FF:000001">
    <property type="entry name" value="2-isopropylmalate synthase"/>
    <property type="match status" value="1"/>
</dbReference>
<evidence type="ECO:0000256" key="10">
    <source>
        <dbReference type="ARBA" id="ARBA00022723"/>
    </source>
</evidence>
<dbReference type="Gene3D" id="1.10.238.260">
    <property type="match status" value="1"/>
</dbReference>
<comment type="similarity">
    <text evidence="3 15">Belongs to the alpha-IPM synthase/homocitrate synthase family. LeuA type 1 subfamily.</text>
</comment>
<dbReference type="PROSITE" id="PS50991">
    <property type="entry name" value="PYR_CT"/>
    <property type="match status" value="1"/>
</dbReference>
<dbReference type="PROSITE" id="PS00816">
    <property type="entry name" value="AIPM_HOMOCIT_SYNTH_2"/>
    <property type="match status" value="1"/>
</dbReference>
<dbReference type="InterPro" id="IPR036230">
    <property type="entry name" value="LeuA_allosteric_dom_sf"/>
</dbReference>
<dbReference type="PANTHER" id="PTHR10277">
    <property type="entry name" value="HOMOCITRATE SYNTHASE-RELATED"/>
    <property type="match status" value="1"/>
</dbReference>
<dbReference type="InterPro" id="IPR013709">
    <property type="entry name" value="2-isopropylmalate_synth_dimer"/>
</dbReference>
<feature type="binding site" evidence="15">
    <location>
        <position position="238"/>
    </location>
    <ligand>
        <name>Mn(2+)</name>
        <dbReference type="ChEBI" id="CHEBI:29035"/>
    </ligand>
</feature>
<evidence type="ECO:0000256" key="11">
    <source>
        <dbReference type="ARBA" id="ARBA00023211"/>
    </source>
</evidence>
<evidence type="ECO:0000256" key="6">
    <source>
        <dbReference type="ARBA" id="ARBA00022430"/>
    </source>
</evidence>
<dbReference type="Proteomes" id="UP000243745">
    <property type="component" value="Unassembled WGS sequence"/>
</dbReference>
<sequence>MSDQVIIFDTTLRDGEQALSASLSFKEKMRIAKALEQLGVDVMEVGFPISSRGDFESVQMIAREIRNSTVCGLARAMEKDIDAAYEALSVSDNYRIHCFIATSDVHVKDKLRKDFDSVVDMAVKAIRYARNRAPDVEFSCEDAGRTPIDHLCRIVEAAIDAGAGTINIPDTVGYTLPFEFGGIIEQLFDRVPNIDKARISVHCHNDLGMATANSISAVAKGARQIECTVNGIGERAGNCSMEEVVMAIKTRNRILDLHTGINCTEITRTSQLVSQLCNMPIAPNKAIVGANAFSHSSGIHQDGVLKNRDTYEIITPESVGLKENTMNLTARSGRHIIAHRLEALGYPEGSYDLDNVYKRFKDLADVKGQVFDYDLEALLFFSNLREEPERYQMEYLSVLSGGANVMPTASIKMSAGEEHLTEAAVGNGPVDALYKAIYKLTGYDIELKTYEIKAKGQGIDALGQVSIIVEYKGKVFHGMGLATDIIQASALAMIHVCNSIYQSDLIEEKKHSAK</sequence>
<dbReference type="GO" id="GO:0003852">
    <property type="term" value="F:2-isopropylmalate synthase activity"/>
    <property type="evidence" value="ECO:0007669"/>
    <property type="project" value="UniProtKB-UniRule"/>
</dbReference>
<dbReference type="InterPro" id="IPR002034">
    <property type="entry name" value="AIPM/Hcit_synth_CS"/>
</dbReference>
<evidence type="ECO:0000313" key="18">
    <source>
        <dbReference type="Proteomes" id="UP000243745"/>
    </source>
</evidence>
<protein>
    <recommendedName>
        <fullName evidence="5 15">2-isopropylmalate synthase</fullName>
        <ecNumber evidence="4 15">2.3.3.13</ecNumber>
    </recommendedName>
    <alternativeName>
        <fullName evidence="13 15">Alpha-IPM synthase</fullName>
    </alternativeName>
    <alternativeName>
        <fullName evidence="15">Alpha-isopropylmalate synthase</fullName>
    </alternativeName>
</protein>
<comment type="pathway">
    <text evidence="2 15">Amino-acid biosynthesis; L-leucine biosynthesis; L-leucine from 3-methyl-2-oxobutanoate: step 1/4.</text>
</comment>
<dbReference type="SUPFAM" id="SSF51569">
    <property type="entry name" value="Aldolase"/>
    <property type="match status" value="1"/>
</dbReference>
<dbReference type="Pfam" id="PF00682">
    <property type="entry name" value="HMGL-like"/>
    <property type="match status" value="1"/>
</dbReference>
<dbReference type="GO" id="GO:0005829">
    <property type="term" value="C:cytosol"/>
    <property type="evidence" value="ECO:0007669"/>
    <property type="project" value="TreeGrafter"/>
</dbReference>
<dbReference type="Gene3D" id="3.30.160.270">
    <property type="match status" value="1"/>
</dbReference>
<evidence type="ECO:0000313" key="17">
    <source>
        <dbReference type="EMBL" id="SFP18192.1"/>
    </source>
</evidence>
<feature type="binding site" evidence="15">
    <location>
        <position position="204"/>
    </location>
    <ligand>
        <name>Mn(2+)</name>
        <dbReference type="ChEBI" id="CHEBI:29035"/>
    </ligand>
</feature>
<dbReference type="Gene3D" id="3.20.20.70">
    <property type="entry name" value="Aldolase class I"/>
    <property type="match status" value="1"/>
</dbReference>
<keyword evidence="6 15" id="KW-0432">Leucine biosynthesis</keyword>
<accession>A0A662ZFM3</accession>
<evidence type="ECO:0000256" key="12">
    <source>
        <dbReference type="ARBA" id="ARBA00023304"/>
    </source>
</evidence>
<dbReference type="EC" id="2.3.3.13" evidence="4 15"/>
<dbReference type="NCBIfam" id="NF002086">
    <property type="entry name" value="PRK00915.1-3"/>
    <property type="match status" value="1"/>
</dbReference>
<dbReference type="GO" id="GO:0003985">
    <property type="term" value="F:acetyl-CoA C-acetyltransferase activity"/>
    <property type="evidence" value="ECO:0007669"/>
    <property type="project" value="UniProtKB-UniRule"/>
</dbReference>
<keyword evidence="10 15" id="KW-0479">Metal-binding</keyword>
<dbReference type="Pfam" id="PF22617">
    <property type="entry name" value="HCS_D2"/>
    <property type="match status" value="1"/>
</dbReference>
<feature type="domain" description="Pyruvate carboxyltransferase" evidence="16">
    <location>
        <begin position="5"/>
        <end position="267"/>
    </location>
</feature>
<gene>
    <name evidence="15" type="primary">leuA</name>
    <name evidence="17" type="ORF">SAMN02910344_00666</name>
</gene>
<evidence type="ECO:0000256" key="13">
    <source>
        <dbReference type="ARBA" id="ARBA00029993"/>
    </source>
</evidence>
<dbReference type="CDD" id="cd07940">
    <property type="entry name" value="DRE_TIM_IPMS"/>
    <property type="match status" value="1"/>
</dbReference>
<dbReference type="PROSITE" id="PS00815">
    <property type="entry name" value="AIPM_HOMOCIT_SYNTH_1"/>
    <property type="match status" value="1"/>
</dbReference>
<dbReference type="NCBIfam" id="NF002084">
    <property type="entry name" value="PRK00915.1-1"/>
    <property type="match status" value="1"/>
</dbReference>
<dbReference type="OrthoDB" id="9803573at2"/>
<reference evidence="17 18" key="1">
    <citation type="submission" date="2016-10" db="EMBL/GenBank/DDBJ databases">
        <authorList>
            <person name="Varghese N."/>
            <person name="Submissions S."/>
        </authorList>
    </citation>
    <scope>NUCLEOTIDE SEQUENCE [LARGE SCALE GENOMIC DNA]</scope>
    <source>
        <strain evidence="17 18">DSM 1361</strain>
    </source>
</reference>
<evidence type="ECO:0000256" key="5">
    <source>
        <dbReference type="ARBA" id="ARBA00018198"/>
    </source>
</evidence>
<feature type="region of interest" description="Regulatory domain" evidence="15">
    <location>
        <begin position="392"/>
        <end position="514"/>
    </location>
</feature>
<dbReference type="InterPro" id="IPR054691">
    <property type="entry name" value="LeuA/HCS_post-cat"/>
</dbReference>
<comment type="function">
    <text evidence="14 15">Catalyzes the condensation of the acetyl group of acetyl-CoA with 3-methyl-2-oxobutanoate (2-ketoisovalerate) to form 3-carboxy-3-hydroxy-4-methylpentanoate (2-isopropylmalate).</text>
</comment>
<dbReference type="InterPro" id="IPR005671">
    <property type="entry name" value="LeuA_bact_synth"/>
</dbReference>
<evidence type="ECO:0000256" key="14">
    <source>
        <dbReference type="ARBA" id="ARBA00037629"/>
    </source>
</evidence>
<evidence type="ECO:0000256" key="15">
    <source>
        <dbReference type="HAMAP-Rule" id="MF_01025"/>
    </source>
</evidence>
<dbReference type="SUPFAM" id="SSF110921">
    <property type="entry name" value="2-isopropylmalate synthase LeuA, allosteric (dimerisation) domain"/>
    <property type="match status" value="1"/>
</dbReference>
<organism evidence="17 18">
    <name type="scientific">Ruminobacter amylophilus</name>
    <dbReference type="NCBI Taxonomy" id="867"/>
    <lineage>
        <taxon>Bacteria</taxon>
        <taxon>Pseudomonadati</taxon>
        <taxon>Pseudomonadota</taxon>
        <taxon>Gammaproteobacteria</taxon>
        <taxon>Aeromonadales</taxon>
        <taxon>Succinivibrionaceae</taxon>
        <taxon>Ruminobacter</taxon>
    </lineage>
</organism>
<dbReference type="GO" id="GO:0009098">
    <property type="term" value="P:L-leucine biosynthetic process"/>
    <property type="evidence" value="ECO:0007669"/>
    <property type="project" value="UniProtKB-UniRule"/>
</dbReference>
<dbReference type="HAMAP" id="MF_01025">
    <property type="entry name" value="LeuA_type1"/>
    <property type="match status" value="1"/>
</dbReference>
<evidence type="ECO:0000256" key="4">
    <source>
        <dbReference type="ARBA" id="ARBA00012973"/>
    </source>
</evidence>
<dbReference type="RefSeq" id="WP_093140903.1">
    <property type="nucleotide sequence ID" value="NZ_FOXF01000007.1"/>
</dbReference>
<keyword evidence="8 15" id="KW-0028">Amino-acid biosynthesis</keyword>
<dbReference type="FunFam" id="3.20.20.70:FF:000010">
    <property type="entry name" value="2-isopropylmalate synthase"/>
    <property type="match status" value="1"/>
</dbReference>
<dbReference type="FunFam" id="3.30.160.270:FF:000001">
    <property type="entry name" value="2-isopropylmalate synthase"/>
    <property type="match status" value="1"/>
</dbReference>
<evidence type="ECO:0000256" key="3">
    <source>
        <dbReference type="ARBA" id="ARBA00009396"/>
    </source>
</evidence>
<dbReference type="SMART" id="SM00917">
    <property type="entry name" value="LeuA_dimer"/>
    <property type="match status" value="1"/>
</dbReference>
<dbReference type="UniPathway" id="UPA00048">
    <property type="reaction ID" value="UER00070"/>
</dbReference>
<dbReference type="EMBL" id="FOXF01000007">
    <property type="protein sequence ID" value="SFP18192.1"/>
    <property type="molecule type" value="Genomic_DNA"/>
</dbReference>
<keyword evidence="11 15" id="KW-0464">Manganese</keyword>
<dbReference type="Pfam" id="PF08502">
    <property type="entry name" value="LeuA_dimer"/>
    <property type="match status" value="1"/>
</dbReference>